<reference evidence="2 3" key="1">
    <citation type="submission" date="2020-04" db="EMBL/GenBank/DDBJ databases">
        <authorList>
            <person name="Hitch T.C.A."/>
            <person name="Wylensek D."/>
            <person name="Clavel T."/>
        </authorList>
    </citation>
    <scope>NUCLEOTIDE SEQUENCE [LARGE SCALE GENOMIC DNA]</scope>
    <source>
        <strain evidence="2 3">WCA3-601-WT-5E</strain>
    </source>
</reference>
<comment type="caution">
    <text evidence="2">The sequence shown here is derived from an EMBL/GenBank/DDBJ whole genome shotgun (WGS) entry which is preliminary data.</text>
</comment>
<dbReference type="PROSITE" id="PS51257">
    <property type="entry name" value="PROKAR_LIPOPROTEIN"/>
    <property type="match status" value="1"/>
</dbReference>
<dbReference type="InterPro" id="IPR042278">
    <property type="entry name" value="Mfa-like_1_N"/>
</dbReference>
<proteinExistence type="predicted"/>
<protein>
    <recommendedName>
        <fullName evidence="4">Fimbrillin family protein</fullName>
    </recommendedName>
</protein>
<name>A0A7X9SCU7_9BACE</name>
<sequence length="476" mass="49435">MKTAIFRFFSFCFALLLLAACSRDGQPFLPDDTGKDDGDIPVDIVVSRSTFTGAGDGGETDTKFTPGCHIGVSVGGSAAYQNVQYKYPASGSALVAVGEKIYCGEHSASTVKAYYPYRSDGAYSTAFVEADQSSSDNYYKSDALAANGTISNSALGLRFAHRMAKVIFTFNEDVTEVTILNQSLNTSAVTGSSSIKPYRESARKWKACIVPGQTQLKMNCKKGGAKFEITCNVGGGMVEGKQYTFNVNKWKNKDGHIPWDLSVGSLTIVGNDSYYITQSSSGTTGNNITVVNGAPTIYIDGLNVSAGIAFHIQNGNPTVRVVNSNTLKSTDYGASGIQLGNDWTSGSIKIVGSGKLTAIGGNLGCGIGTIYSATGGWHINIEDCTVIAQANGSDPAGIGSRGCASCGNITIKNAWITSTGATGGAGIGSGRGGTCGNITITLKQGDTKENFLGRMKGFTGVGAGADGGKCGTIAWH</sequence>
<evidence type="ECO:0000313" key="2">
    <source>
        <dbReference type="EMBL" id="NME87010.1"/>
    </source>
</evidence>
<organism evidence="2 3">
    <name type="scientific">Bacteroides eggerthii</name>
    <dbReference type="NCBI Taxonomy" id="28111"/>
    <lineage>
        <taxon>Bacteria</taxon>
        <taxon>Pseudomonadati</taxon>
        <taxon>Bacteroidota</taxon>
        <taxon>Bacteroidia</taxon>
        <taxon>Bacteroidales</taxon>
        <taxon>Bacteroidaceae</taxon>
        <taxon>Bacteroides</taxon>
    </lineage>
</organism>
<dbReference type="CDD" id="cd13120">
    <property type="entry name" value="BF2867_like_N"/>
    <property type="match status" value="1"/>
</dbReference>
<dbReference type="AlphaFoldDB" id="A0A7X9SCU7"/>
<evidence type="ECO:0000256" key="1">
    <source>
        <dbReference type="SAM" id="SignalP"/>
    </source>
</evidence>
<evidence type="ECO:0000313" key="3">
    <source>
        <dbReference type="Proteomes" id="UP000520291"/>
    </source>
</evidence>
<dbReference type="Proteomes" id="UP000520291">
    <property type="component" value="Unassembled WGS sequence"/>
</dbReference>
<feature type="signal peptide" evidence="1">
    <location>
        <begin position="1"/>
        <end position="19"/>
    </location>
</feature>
<dbReference type="Gene3D" id="2.60.40.2620">
    <property type="entry name" value="Fimbrillin-like"/>
    <property type="match status" value="1"/>
</dbReference>
<dbReference type="Pfam" id="PF13149">
    <property type="entry name" value="Mfa_like_1"/>
    <property type="match status" value="1"/>
</dbReference>
<dbReference type="EMBL" id="JABAGL010000018">
    <property type="protein sequence ID" value="NME87010.1"/>
    <property type="molecule type" value="Genomic_DNA"/>
</dbReference>
<dbReference type="InterPro" id="IPR025049">
    <property type="entry name" value="Mfa-like_1"/>
</dbReference>
<feature type="chain" id="PRO_5031531827" description="Fimbrillin family protein" evidence="1">
    <location>
        <begin position="20"/>
        <end position="476"/>
    </location>
</feature>
<gene>
    <name evidence="2" type="ORF">HF841_13460</name>
</gene>
<dbReference type="RefSeq" id="WP_118411809.1">
    <property type="nucleotide sequence ID" value="NZ_JABAGL010000018.1"/>
</dbReference>
<evidence type="ECO:0008006" key="4">
    <source>
        <dbReference type="Google" id="ProtNLM"/>
    </source>
</evidence>
<accession>A0A7X9SCU7</accession>
<keyword evidence="1" id="KW-0732">Signal</keyword>